<dbReference type="PROSITE" id="PS52012">
    <property type="entry name" value="CFEM"/>
    <property type="match status" value="1"/>
</dbReference>
<keyword evidence="9" id="KW-0408">Iron</keyword>
<evidence type="ECO:0000256" key="2">
    <source>
        <dbReference type="ARBA" id="ARBA00004613"/>
    </source>
</evidence>
<organism evidence="14 15">
    <name type="scientific">Triangularia setosa</name>
    <dbReference type="NCBI Taxonomy" id="2587417"/>
    <lineage>
        <taxon>Eukaryota</taxon>
        <taxon>Fungi</taxon>
        <taxon>Dikarya</taxon>
        <taxon>Ascomycota</taxon>
        <taxon>Pezizomycotina</taxon>
        <taxon>Sordariomycetes</taxon>
        <taxon>Sordariomycetidae</taxon>
        <taxon>Sordariales</taxon>
        <taxon>Podosporaceae</taxon>
        <taxon>Triangularia</taxon>
    </lineage>
</organism>
<evidence type="ECO:0000256" key="10">
    <source>
        <dbReference type="SAM" id="MobiDB-lite"/>
    </source>
</evidence>
<feature type="domain" description="CFEM" evidence="13">
    <location>
        <begin position="108"/>
        <end position="239"/>
    </location>
</feature>
<feature type="transmembrane region" description="Helical" evidence="11">
    <location>
        <begin position="259"/>
        <end position="283"/>
    </location>
</feature>
<dbReference type="InterPro" id="IPR008427">
    <property type="entry name" value="Extracellular_membr_CFEM_dom"/>
</dbReference>
<feature type="binding site" description="axial binding residue" evidence="9">
    <location>
        <position position="162"/>
    </location>
    <ligand>
        <name>heme</name>
        <dbReference type="ChEBI" id="CHEBI:30413"/>
    </ligand>
    <ligandPart>
        <name>Fe</name>
        <dbReference type="ChEBI" id="CHEBI:18248"/>
    </ligandPart>
</feature>
<comment type="similarity">
    <text evidence="3">Belongs to the RBT5 family.</text>
</comment>
<feature type="signal peptide" evidence="12">
    <location>
        <begin position="1"/>
        <end position="17"/>
    </location>
</feature>
<evidence type="ECO:0000256" key="7">
    <source>
        <dbReference type="ARBA" id="ARBA00023157"/>
    </source>
</evidence>
<keyword evidence="7" id="KW-1015">Disulfide bond</keyword>
<keyword evidence="9" id="KW-0349">Heme</keyword>
<keyword evidence="4" id="KW-0964">Secreted</keyword>
<evidence type="ECO:0000259" key="13">
    <source>
        <dbReference type="PROSITE" id="PS52012"/>
    </source>
</evidence>
<gene>
    <name evidence="14" type="ORF">QBC36DRAFT_38426</name>
</gene>
<evidence type="ECO:0000256" key="9">
    <source>
        <dbReference type="PROSITE-ProRule" id="PRU01356"/>
    </source>
</evidence>
<feature type="compositionally biased region" description="Polar residues" evidence="10">
    <location>
        <begin position="298"/>
        <end position="312"/>
    </location>
</feature>
<reference evidence="14" key="1">
    <citation type="journal article" date="2023" name="Mol. Phylogenet. Evol.">
        <title>Genome-scale phylogeny and comparative genomics of the fungal order Sordariales.</title>
        <authorList>
            <person name="Hensen N."/>
            <person name="Bonometti L."/>
            <person name="Westerberg I."/>
            <person name="Brannstrom I.O."/>
            <person name="Guillou S."/>
            <person name="Cros-Aarteil S."/>
            <person name="Calhoun S."/>
            <person name="Haridas S."/>
            <person name="Kuo A."/>
            <person name="Mondo S."/>
            <person name="Pangilinan J."/>
            <person name="Riley R."/>
            <person name="LaButti K."/>
            <person name="Andreopoulos B."/>
            <person name="Lipzen A."/>
            <person name="Chen C."/>
            <person name="Yan M."/>
            <person name="Daum C."/>
            <person name="Ng V."/>
            <person name="Clum A."/>
            <person name="Steindorff A."/>
            <person name="Ohm R.A."/>
            <person name="Martin F."/>
            <person name="Silar P."/>
            <person name="Natvig D.O."/>
            <person name="Lalanne C."/>
            <person name="Gautier V."/>
            <person name="Ament-Velasquez S.L."/>
            <person name="Kruys A."/>
            <person name="Hutchinson M.I."/>
            <person name="Powell A.J."/>
            <person name="Barry K."/>
            <person name="Miller A.N."/>
            <person name="Grigoriev I.V."/>
            <person name="Debuchy R."/>
            <person name="Gladieux P."/>
            <person name="Hiltunen Thoren M."/>
            <person name="Johannesson H."/>
        </authorList>
    </citation>
    <scope>NUCLEOTIDE SEQUENCE</scope>
    <source>
        <strain evidence="14">CBS 892.96</strain>
    </source>
</reference>
<feature type="region of interest" description="Disordered" evidence="10">
    <location>
        <begin position="289"/>
        <end position="355"/>
    </location>
</feature>
<keyword evidence="9" id="KW-0479">Metal-binding</keyword>
<keyword evidence="6 12" id="KW-0732">Signal</keyword>
<keyword evidence="8" id="KW-0449">Lipoprotein</keyword>
<feature type="chain" id="PRO_5042956560" description="CFEM domain-containing protein" evidence="12">
    <location>
        <begin position="18"/>
        <end position="355"/>
    </location>
</feature>
<sequence length="355" mass="37378">MYGIIAALLLLLSISAADVPIAISTFPLFLEQRDCVKLCLWHTATGETGYLAAAIGCSKPWVNECFCQRELASKASSFISTCVASRCGSPKEDAPSNGAVTRALGVYNTYCAENGLPIPTVASIKSFDGYLAMPECARLCLWHAGQSEDDLMPNMGCGEPWDNGCLCDRENNEERVSRGKGFVTGCVASRCGTRQAQDGIVSEALGVWGTYCGSAGLSLAAITEGATSILVPTTGTTAGPLQTDSQAEGHETAQISGGAIAGIIVGGVATVTAVVVAAAMIMYKRRQNKPNTDKSHVVGNTTPPENGTSQFTAPKVMYEKQAEPEVAEADQNNGADIRHELSDREAHQYTTELPA</sequence>
<dbReference type="GO" id="GO:0005576">
    <property type="term" value="C:extracellular region"/>
    <property type="evidence" value="ECO:0007669"/>
    <property type="project" value="UniProtKB-SubCell"/>
</dbReference>
<comment type="caution">
    <text evidence="14">The sequence shown here is derived from an EMBL/GenBank/DDBJ whole genome shotgun (WGS) entry which is preliminary data.</text>
</comment>
<keyword evidence="5" id="KW-0325">Glycoprotein</keyword>
<keyword evidence="5" id="KW-0336">GPI-anchor</keyword>
<dbReference type="Proteomes" id="UP001302321">
    <property type="component" value="Unassembled WGS sequence"/>
</dbReference>
<keyword evidence="15" id="KW-1185">Reference proteome</keyword>
<evidence type="ECO:0000256" key="4">
    <source>
        <dbReference type="ARBA" id="ARBA00022525"/>
    </source>
</evidence>
<dbReference type="GO" id="GO:0046872">
    <property type="term" value="F:metal ion binding"/>
    <property type="evidence" value="ECO:0007669"/>
    <property type="project" value="UniProtKB-UniRule"/>
</dbReference>
<evidence type="ECO:0000256" key="12">
    <source>
        <dbReference type="SAM" id="SignalP"/>
    </source>
</evidence>
<evidence type="ECO:0000256" key="5">
    <source>
        <dbReference type="ARBA" id="ARBA00022622"/>
    </source>
</evidence>
<proteinExistence type="inferred from homology"/>
<evidence type="ECO:0000256" key="8">
    <source>
        <dbReference type="ARBA" id="ARBA00023288"/>
    </source>
</evidence>
<evidence type="ECO:0000313" key="14">
    <source>
        <dbReference type="EMBL" id="KAK4174535.1"/>
    </source>
</evidence>
<evidence type="ECO:0000256" key="3">
    <source>
        <dbReference type="ARBA" id="ARBA00010031"/>
    </source>
</evidence>
<comment type="subcellular location">
    <subcellularLocation>
        <location evidence="1">Membrane</location>
        <topology evidence="1">Lipid-anchor</topology>
        <topology evidence="1">GPI-anchor</topology>
    </subcellularLocation>
    <subcellularLocation>
        <location evidence="2">Secreted</location>
    </subcellularLocation>
</comment>
<evidence type="ECO:0000256" key="1">
    <source>
        <dbReference type="ARBA" id="ARBA00004589"/>
    </source>
</evidence>
<protein>
    <recommendedName>
        <fullName evidence="13">CFEM domain-containing protein</fullName>
    </recommendedName>
</protein>
<comment type="caution">
    <text evidence="9">Lacks conserved residue(s) required for the propagation of feature annotation.</text>
</comment>
<keyword evidence="11" id="KW-0472">Membrane</keyword>
<evidence type="ECO:0000313" key="15">
    <source>
        <dbReference type="Proteomes" id="UP001302321"/>
    </source>
</evidence>
<dbReference type="GO" id="GO:0098552">
    <property type="term" value="C:side of membrane"/>
    <property type="evidence" value="ECO:0007669"/>
    <property type="project" value="UniProtKB-KW"/>
</dbReference>
<name>A0AAN7A5Y0_9PEZI</name>
<accession>A0AAN7A5Y0</accession>
<reference evidence="14" key="2">
    <citation type="submission" date="2023-05" db="EMBL/GenBank/DDBJ databases">
        <authorList>
            <consortium name="Lawrence Berkeley National Laboratory"/>
            <person name="Steindorff A."/>
            <person name="Hensen N."/>
            <person name="Bonometti L."/>
            <person name="Westerberg I."/>
            <person name="Brannstrom I.O."/>
            <person name="Guillou S."/>
            <person name="Cros-Aarteil S."/>
            <person name="Calhoun S."/>
            <person name="Haridas S."/>
            <person name="Kuo A."/>
            <person name="Mondo S."/>
            <person name="Pangilinan J."/>
            <person name="Riley R."/>
            <person name="Labutti K."/>
            <person name="Andreopoulos B."/>
            <person name="Lipzen A."/>
            <person name="Chen C."/>
            <person name="Yanf M."/>
            <person name="Daum C."/>
            <person name="Ng V."/>
            <person name="Clum A."/>
            <person name="Ohm R."/>
            <person name="Martin F."/>
            <person name="Silar P."/>
            <person name="Natvig D."/>
            <person name="Lalanne C."/>
            <person name="Gautier V."/>
            <person name="Ament-Velasquez S.L."/>
            <person name="Kruys A."/>
            <person name="Hutchinson M.I."/>
            <person name="Powell A.J."/>
            <person name="Barry K."/>
            <person name="Miller A.N."/>
            <person name="Grigoriev I.V."/>
            <person name="Debuchy R."/>
            <person name="Gladieux P."/>
            <person name="Thoren M.H."/>
            <person name="Johannesson H."/>
        </authorList>
    </citation>
    <scope>NUCLEOTIDE SEQUENCE</scope>
    <source>
        <strain evidence="14">CBS 892.96</strain>
    </source>
</reference>
<dbReference type="EMBL" id="MU866276">
    <property type="protein sequence ID" value="KAK4174535.1"/>
    <property type="molecule type" value="Genomic_DNA"/>
</dbReference>
<dbReference type="AlphaFoldDB" id="A0AAN7A5Y0"/>
<keyword evidence="11" id="KW-0812">Transmembrane</keyword>
<feature type="compositionally biased region" description="Basic and acidic residues" evidence="10">
    <location>
        <begin position="336"/>
        <end position="347"/>
    </location>
</feature>
<keyword evidence="11" id="KW-1133">Transmembrane helix</keyword>
<evidence type="ECO:0000256" key="11">
    <source>
        <dbReference type="SAM" id="Phobius"/>
    </source>
</evidence>
<evidence type="ECO:0000256" key="6">
    <source>
        <dbReference type="ARBA" id="ARBA00022729"/>
    </source>
</evidence>